<evidence type="ECO:0000256" key="1">
    <source>
        <dbReference type="ARBA" id="ARBA00023125"/>
    </source>
</evidence>
<dbReference type="PANTHER" id="PTHR46797:SF19">
    <property type="entry name" value="BLL2473 PROTEIN"/>
    <property type="match status" value="1"/>
</dbReference>
<reference evidence="3" key="2">
    <citation type="submission" date="2014-07" db="EMBL/GenBank/DDBJ databases">
        <title>Initial genome analysis of the psychrotolerant acidophile Acidithiobacillus ferrivorans CF27: insights into iron and sulfur oxidation pathways and into biofilm formation.</title>
        <authorList>
            <person name="Talla E."/>
            <person name="Hedrich S."/>
            <person name="Mangenot S."/>
            <person name="Ji B."/>
            <person name="Johnson D.B."/>
            <person name="Barbe V."/>
            <person name="Bonnefoy V."/>
        </authorList>
    </citation>
    <scope>NUCLEOTIDE SEQUENCE [LARGE SCALE GENOMIC DNA]</scope>
    <source>
        <strain evidence="3">CF27</strain>
    </source>
</reference>
<dbReference type="CDD" id="cd00093">
    <property type="entry name" value="HTH_XRE"/>
    <property type="match status" value="1"/>
</dbReference>
<organism evidence="3">
    <name type="scientific">Acidithiobacillus ferrivorans</name>
    <dbReference type="NCBI Taxonomy" id="160808"/>
    <lineage>
        <taxon>Bacteria</taxon>
        <taxon>Pseudomonadati</taxon>
        <taxon>Pseudomonadota</taxon>
        <taxon>Acidithiobacillia</taxon>
        <taxon>Acidithiobacillales</taxon>
        <taxon>Acidithiobacillaceae</taxon>
        <taxon>Acidithiobacillus</taxon>
    </lineage>
</organism>
<accession>A0A060USG8</accession>
<dbReference type="InterPro" id="IPR011051">
    <property type="entry name" value="RmlC_Cupin_sf"/>
</dbReference>
<dbReference type="SMART" id="SM00530">
    <property type="entry name" value="HTH_XRE"/>
    <property type="match status" value="1"/>
</dbReference>
<dbReference type="SUPFAM" id="SSF47413">
    <property type="entry name" value="lambda repressor-like DNA-binding domains"/>
    <property type="match status" value="1"/>
</dbReference>
<evidence type="ECO:0000259" key="2">
    <source>
        <dbReference type="PROSITE" id="PS50943"/>
    </source>
</evidence>
<evidence type="ECO:0000313" key="3">
    <source>
        <dbReference type="EMBL" id="CDQ11365.1"/>
    </source>
</evidence>
<evidence type="ECO:0000313" key="4">
    <source>
        <dbReference type="EMBL" id="SMH67724.1"/>
    </source>
</evidence>
<proteinExistence type="predicted"/>
<protein>
    <submittedName>
        <fullName evidence="3">Helix-turn-helix domain protein</fullName>
    </submittedName>
</protein>
<dbReference type="SUPFAM" id="SSF51182">
    <property type="entry name" value="RmlC-like cupins"/>
    <property type="match status" value="1"/>
</dbReference>
<name>A0A060USG8_9PROT</name>
<dbReference type="InterPro" id="IPR014710">
    <property type="entry name" value="RmlC-like_jellyroll"/>
</dbReference>
<dbReference type="GO" id="GO:0003677">
    <property type="term" value="F:DNA binding"/>
    <property type="evidence" value="ECO:0007669"/>
    <property type="project" value="UniProtKB-KW"/>
</dbReference>
<dbReference type="GO" id="GO:0005829">
    <property type="term" value="C:cytosol"/>
    <property type="evidence" value="ECO:0007669"/>
    <property type="project" value="TreeGrafter"/>
</dbReference>
<dbReference type="CDD" id="cd02209">
    <property type="entry name" value="cupin_XRE_C"/>
    <property type="match status" value="1"/>
</dbReference>
<dbReference type="PANTHER" id="PTHR46797">
    <property type="entry name" value="HTH-TYPE TRANSCRIPTIONAL REGULATOR"/>
    <property type="match status" value="1"/>
</dbReference>
<evidence type="ECO:0000313" key="5">
    <source>
        <dbReference type="Proteomes" id="UP000193925"/>
    </source>
</evidence>
<dbReference type="AlphaFoldDB" id="A0A060USG8"/>
<dbReference type="GO" id="GO:0003700">
    <property type="term" value="F:DNA-binding transcription factor activity"/>
    <property type="evidence" value="ECO:0007669"/>
    <property type="project" value="TreeGrafter"/>
</dbReference>
<dbReference type="Proteomes" id="UP000193925">
    <property type="component" value="Chromosome AFERRI"/>
</dbReference>
<keyword evidence="5" id="KW-1185">Reference proteome</keyword>
<keyword evidence="1" id="KW-0238">DNA-binding</keyword>
<dbReference type="InterPro" id="IPR050807">
    <property type="entry name" value="TransReg_Diox_bact_type"/>
</dbReference>
<sequence>MEQVCKKIRQLREDKGWSVRGLAARAEISPSALSQIETGQNSPSIATLEKICVALQIPIVAIFDDGETAGLPLIMRVGDRRKFYSAGSHASLEPLAHGLPQKKMQPLLMVLEPGGECGEHPYASADGEEFAIVTRGTATFEQSGISTELQEGDAVYYDPRLPHNWHNHGAGATTLLVVVAQ</sequence>
<gene>
    <name evidence="4" type="ORF">AFERRI_50926</name>
    <name evidence="3" type="ORF">AFERRI_530260</name>
</gene>
<dbReference type="Pfam" id="PF07883">
    <property type="entry name" value="Cupin_2"/>
    <property type="match status" value="1"/>
</dbReference>
<feature type="domain" description="HTH cro/C1-type" evidence="2">
    <location>
        <begin position="8"/>
        <end position="62"/>
    </location>
</feature>
<reference evidence="3" key="1">
    <citation type="submission" date="2014-03" db="EMBL/GenBank/DDBJ databases">
        <authorList>
            <person name="Genoscope - CEA"/>
        </authorList>
    </citation>
    <scope>NUCLEOTIDE SEQUENCE [LARGE SCALE GENOMIC DNA]</scope>
    <source>
        <strain evidence="3">CF27</strain>
    </source>
</reference>
<dbReference type="RefSeq" id="WP_035194322.1">
    <property type="nucleotide sequence ID" value="NZ_CCCS020000049.1"/>
</dbReference>
<dbReference type="InterPro" id="IPR010982">
    <property type="entry name" value="Lambda_DNA-bd_dom_sf"/>
</dbReference>
<dbReference type="InterPro" id="IPR013096">
    <property type="entry name" value="Cupin_2"/>
</dbReference>
<reference evidence="4 5" key="3">
    <citation type="submission" date="2017-03" db="EMBL/GenBank/DDBJ databases">
        <authorList>
            <person name="Regsiter A."/>
            <person name="William W."/>
        </authorList>
    </citation>
    <scope>NUCLEOTIDE SEQUENCE [LARGE SCALE GENOMIC DNA]</scope>
    <source>
        <strain evidence="4">PRJEB5721</strain>
    </source>
</reference>
<dbReference type="PROSITE" id="PS50943">
    <property type="entry name" value="HTH_CROC1"/>
    <property type="match status" value="1"/>
</dbReference>
<dbReference type="InterPro" id="IPR001387">
    <property type="entry name" value="Cro/C1-type_HTH"/>
</dbReference>
<dbReference type="Pfam" id="PF01381">
    <property type="entry name" value="HTH_3"/>
    <property type="match status" value="1"/>
</dbReference>
<dbReference type="EMBL" id="CCCS020000049">
    <property type="protein sequence ID" value="CDQ11365.1"/>
    <property type="molecule type" value="Genomic_DNA"/>
</dbReference>
<dbReference type="EMBL" id="LT841305">
    <property type="protein sequence ID" value="SMH67724.1"/>
    <property type="molecule type" value="Genomic_DNA"/>
</dbReference>
<dbReference type="Gene3D" id="2.60.120.10">
    <property type="entry name" value="Jelly Rolls"/>
    <property type="match status" value="1"/>
</dbReference>
<dbReference type="Gene3D" id="1.10.260.40">
    <property type="entry name" value="lambda repressor-like DNA-binding domains"/>
    <property type="match status" value="1"/>
</dbReference>